<evidence type="ECO:0000259" key="4">
    <source>
        <dbReference type="PROSITE" id="PS50042"/>
    </source>
</evidence>
<keyword evidence="6" id="KW-1185">Reference proteome</keyword>
<evidence type="ECO:0000313" key="5">
    <source>
        <dbReference type="EMBL" id="KAJ8792759.1"/>
    </source>
</evidence>
<dbReference type="PRINTS" id="PR00103">
    <property type="entry name" value="CAMPKINASE"/>
</dbReference>
<accession>A0AB34HMH2</accession>
<evidence type="ECO:0000256" key="1">
    <source>
        <dbReference type="ARBA" id="ARBA00005753"/>
    </source>
</evidence>
<dbReference type="InterPro" id="IPR050503">
    <property type="entry name" value="cAMP-dep_PK_reg_su-like"/>
</dbReference>
<dbReference type="PROSITE" id="PS00889">
    <property type="entry name" value="CNMP_BINDING_2"/>
    <property type="match status" value="1"/>
</dbReference>
<dbReference type="GO" id="GO:0005829">
    <property type="term" value="C:cytosol"/>
    <property type="evidence" value="ECO:0007669"/>
    <property type="project" value="TreeGrafter"/>
</dbReference>
<dbReference type="EMBL" id="JAIQCJ010001083">
    <property type="protein sequence ID" value="KAJ8792759.1"/>
    <property type="molecule type" value="Genomic_DNA"/>
</dbReference>
<proteinExistence type="inferred from homology"/>
<dbReference type="CDD" id="cd00038">
    <property type="entry name" value="CAP_ED"/>
    <property type="match status" value="1"/>
</dbReference>
<dbReference type="PANTHER" id="PTHR11635">
    <property type="entry name" value="CAMP-DEPENDENT PROTEIN KINASE REGULATORY CHAIN"/>
    <property type="match status" value="1"/>
</dbReference>
<dbReference type="AlphaFoldDB" id="A0AB34HMH2"/>
<dbReference type="SUPFAM" id="SSF51206">
    <property type="entry name" value="cAMP-binding domain-like"/>
    <property type="match status" value="1"/>
</dbReference>
<feature type="domain" description="Cyclic nucleotide-binding" evidence="4">
    <location>
        <begin position="97"/>
        <end position="175"/>
    </location>
</feature>
<dbReference type="InterPro" id="IPR000595">
    <property type="entry name" value="cNMP-bd_dom"/>
</dbReference>
<evidence type="ECO:0000256" key="2">
    <source>
        <dbReference type="ARBA" id="ARBA00022566"/>
    </source>
</evidence>
<keyword evidence="2" id="KW-0116">cAMP-binding</keyword>
<dbReference type="GO" id="GO:0030552">
    <property type="term" value="F:cAMP binding"/>
    <property type="evidence" value="ECO:0007669"/>
    <property type="project" value="UniProtKB-KW"/>
</dbReference>
<dbReference type="GO" id="GO:0004862">
    <property type="term" value="F:cAMP-dependent protein kinase inhibitor activity"/>
    <property type="evidence" value="ECO:0007669"/>
    <property type="project" value="TreeGrafter"/>
</dbReference>
<dbReference type="Gene3D" id="2.60.120.10">
    <property type="entry name" value="Jelly Rolls"/>
    <property type="match status" value="1"/>
</dbReference>
<evidence type="ECO:0000256" key="3">
    <source>
        <dbReference type="ARBA" id="ARBA00023149"/>
    </source>
</evidence>
<organism evidence="5 6">
    <name type="scientific">Eschrichtius robustus</name>
    <name type="common">California gray whale</name>
    <name type="synonym">Eschrichtius gibbosus</name>
    <dbReference type="NCBI Taxonomy" id="9764"/>
    <lineage>
        <taxon>Eukaryota</taxon>
        <taxon>Metazoa</taxon>
        <taxon>Chordata</taxon>
        <taxon>Craniata</taxon>
        <taxon>Vertebrata</taxon>
        <taxon>Euteleostomi</taxon>
        <taxon>Mammalia</taxon>
        <taxon>Eutheria</taxon>
        <taxon>Laurasiatheria</taxon>
        <taxon>Artiodactyla</taxon>
        <taxon>Whippomorpha</taxon>
        <taxon>Cetacea</taxon>
        <taxon>Mysticeti</taxon>
        <taxon>Eschrichtiidae</taxon>
        <taxon>Eschrichtius</taxon>
    </lineage>
</organism>
<evidence type="ECO:0000313" key="6">
    <source>
        <dbReference type="Proteomes" id="UP001159641"/>
    </source>
</evidence>
<dbReference type="InterPro" id="IPR014710">
    <property type="entry name" value="RmlC-like_jellyroll"/>
</dbReference>
<keyword evidence="3" id="KW-0114">cAMP</keyword>
<dbReference type="Proteomes" id="UP001159641">
    <property type="component" value="Unassembled WGS sequence"/>
</dbReference>
<reference evidence="5 6" key="1">
    <citation type="submission" date="2022-11" db="EMBL/GenBank/DDBJ databases">
        <title>Whole genome sequence of Eschrichtius robustus ER-17-0199.</title>
        <authorList>
            <person name="Bruniche-Olsen A."/>
            <person name="Black A.N."/>
            <person name="Fields C.J."/>
            <person name="Walden K."/>
            <person name="Dewoody J.A."/>
        </authorList>
    </citation>
    <scope>NUCLEOTIDE SEQUENCE [LARGE SCALE GENOMIC DNA]</scope>
    <source>
        <strain evidence="5">ER-17-0199</strain>
        <tissue evidence="5">Blubber</tissue>
    </source>
</reference>
<dbReference type="GO" id="GO:0034236">
    <property type="term" value="F:protein kinase A catalytic subunit binding"/>
    <property type="evidence" value="ECO:0007669"/>
    <property type="project" value="TreeGrafter"/>
</dbReference>
<name>A0AB34HMH2_ESCRO</name>
<dbReference type="GO" id="GO:0005952">
    <property type="term" value="C:cAMP-dependent protein kinase complex"/>
    <property type="evidence" value="ECO:0007669"/>
    <property type="project" value="InterPro"/>
</dbReference>
<keyword evidence="2" id="KW-0547">Nucleotide-binding</keyword>
<protein>
    <recommendedName>
        <fullName evidence="4">Cyclic nucleotide-binding domain-containing protein</fullName>
    </recommendedName>
</protein>
<dbReference type="InterPro" id="IPR018488">
    <property type="entry name" value="cNMP-bd_CS"/>
</dbReference>
<dbReference type="InterPro" id="IPR018490">
    <property type="entry name" value="cNMP-bd_dom_sf"/>
</dbReference>
<dbReference type="PROSITE" id="PS50042">
    <property type="entry name" value="CNMP_BINDING_3"/>
    <property type="match status" value="1"/>
</dbReference>
<dbReference type="Pfam" id="PF00027">
    <property type="entry name" value="cNMP_binding"/>
    <property type="match status" value="1"/>
</dbReference>
<dbReference type="PANTHER" id="PTHR11635:SF126">
    <property type="entry name" value="CAMP-DEPENDENT PROTEIN KINASE TYPE I-BETA REGULATORY SUBUNIT"/>
    <property type="match status" value="1"/>
</dbReference>
<sequence>MQRCLKKSAAVPSSLDLTALHSSGRTSAAAGEASGAGGVIHKALLLLLRRVGKSPGSDEAPAPGSPQTAGQGALCAEATGAGSLLPRLRPPKAESLGTASVLQRRSPSEEYVEVGRLGPSDYFGEIALLLNRPRAATVVARGPLTCVKLDRPRFERVLGPCSEILQRSIQRYNSFISLTV</sequence>
<comment type="similarity">
    <text evidence="1">Belongs to the cAMP-dependent kinase regulatory chain family.</text>
</comment>
<comment type="caution">
    <text evidence="5">The sequence shown here is derived from an EMBL/GenBank/DDBJ whole genome shotgun (WGS) entry which is preliminary data.</text>
</comment>
<gene>
    <name evidence="5" type="ORF">J1605_019579</name>
</gene>